<dbReference type="Proteomes" id="UP000277204">
    <property type="component" value="Unassembled WGS sequence"/>
</dbReference>
<sequence>MSHRREAGAIPPWVIPEEHKRDSMKIGIDQNVTLNVNNEVKEMSHLTQQNDKANVTSNGSIIKPKVSSDLFIFEY</sequence>
<gene>
    <name evidence="1" type="ORF">SMRZ_LOCUS3711</name>
</gene>
<proteinExistence type="predicted"/>
<dbReference type="AlphaFoldDB" id="A0A183LIT6"/>
<reference evidence="1 2" key="1">
    <citation type="submission" date="2018-11" db="EMBL/GenBank/DDBJ databases">
        <authorList>
            <consortium name="Pathogen Informatics"/>
        </authorList>
    </citation>
    <scope>NUCLEOTIDE SEQUENCE [LARGE SCALE GENOMIC DNA]</scope>
    <source>
        <strain evidence="1 2">Zambia</strain>
    </source>
</reference>
<keyword evidence="2" id="KW-1185">Reference proteome</keyword>
<organism evidence="1 2">
    <name type="scientific">Schistosoma margrebowiei</name>
    <dbReference type="NCBI Taxonomy" id="48269"/>
    <lineage>
        <taxon>Eukaryota</taxon>
        <taxon>Metazoa</taxon>
        <taxon>Spiralia</taxon>
        <taxon>Lophotrochozoa</taxon>
        <taxon>Platyhelminthes</taxon>
        <taxon>Trematoda</taxon>
        <taxon>Digenea</taxon>
        <taxon>Strigeidida</taxon>
        <taxon>Schistosomatoidea</taxon>
        <taxon>Schistosomatidae</taxon>
        <taxon>Schistosoma</taxon>
    </lineage>
</organism>
<evidence type="ECO:0000313" key="1">
    <source>
        <dbReference type="EMBL" id="VDO58924.1"/>
    </source>
</evidence>
<accession>A0A183LIT6</accession>
<name>A0A183LIT6_9TREM</name>
<protein>
    <submittedName>
        <fullName evidence="1">Uncharacterized protein</fullName>
    </submittedName>
</protein>
<evidence type="ECO:0000313" key="2">
    <source>
        <dbReference type="Proteomes" id="UP000277204"/>
    </source>
</evidence>
<dbReference type="EMBL" id="UZAI01001101">
    <property type="protein sequence ID" value="VDO58924.1"/>
    <property type="molecule type" value="Genomic_DNA"/>
</dbReference>